<accession>A0ACC0DGE4</accession>
<evidence type="ECO:0000313" key="2">
    <source>
        <dbReference type="Proteomes" id="UP001497680"/>
    </source>
</evidence>
<keyword evidence="2" id="KW-1185">Reference proteome</keyword>
<dbReference type="Proteomes" id="UP001497680">
    <property type="component" value="Unassembled WGS sequence"/>
</dbReference>
<organism evidence="1 2">
    <name type="scientific">Hypoxylon rubiginosum</name>
    <dbReference type="NCBI Taxonomy" id="110542"/>
    <lineage>
        <taxon>Eukaryota</taxon>
        <taxon>Fungi</taxon>
        <taxon>Dikarya</taxon>
        <taxon>Ascomycota</taxon>
        <taxon>Pezizomycotina</taxon>
        <taxon>Sordariomycetes</taxon>
        <taxon>Xylariomycetidae</taxon>
        <taxon>Xylariales</taxon>
        <taxon>Hypoxylaceae</taxon>
        <taxon>Hypoxylon</taxon>
    </lineage>
</organism>
<evidence type="ECO:0000313" key="1">
    <source>
        <dbReference type="EMBL" id="KAI6091937.1"/>
    </source>
</evidence>
<reference evidence="1 2" key="1">
    <citation type="journal article" date="2022" name="New Phytol.">
        <title>Ecological generalism drives hyperdiversity of secondary metabolite gene clusters in xylarialean endophytes.</title>
        <authorList>
            <person name="Franco M.E.E."/>
            <person name="Wisecaver J.H."/>
            <person name="Arnold A.E."/>
            <person name="Ju Y.M."/>
            <person name="Slot J.C."/>
            <person name="Ahrendt S."/>
            <person name="Moore L.P."/>
            <person name="Eastman K.E."/>
            <person name="Scott K."/>
            <person name="Konkel Z."/>
            <person name="Mondo S.J."/>
            <person name="Kuo A."/>
            <person name="Hayes R.D."/>
            <person name="Haridas S."/>
            <person name="Andreopoulos B."/>
            <person name="Riley R."/>
            <person name="LaButti K."/>
            <person name="Pangilinan J."/>
            <person name="Lipzen A."/>
            <person name="Amirebrahimi M."/>
            <person name="Yan J."/>
            <person name="Adam C."/>
            <person name="Keymanesh K."/>
            <person name="Ng V."/>
            <person name="Louie K."/>
            <person name="Northen T."/>
            <person name="Drula E."/>
            <person name="Henrissat B."/>
            <person name="Hsieh H.M."/>
            <person name="Youens-Clark K."/>
            <person name="Lutzoni F."/>
            <person name="Miadlikowska J."/>
            <person name="Eastwood D.C."/>
            <person name="Hamelin R.C."/>
            <person name="Grigoriev I.V."/>
            <person name="U'Ren J.M."/>
        </authorList>
    </citation>
    <scope>NUCLEOTIDE SEQUENCE [LARGE SCALE GENOMIC DNA]</scope>
    <source>
        <strain evidence="1 2">ER1909</strain>
    </source>
</reference>
<name>A0ACC0DGE4_9PEZI</name>
<protein>
    <submittedName>
        <fullName evidence="1">Uncharacterized protein</fullName>
    </submittedName>
</protein>
<sequence length="997" mass="114273">MMADPTYLVSGVIRTSGRVATALMHYAKEVKDAPKQVCLIELEARKIKLVLETLEATLDQMQDPAAKEQLMESLSQCQSTLCELEQLVAPEEEIFESESVVARPRTPTDAYRTRDKIAALITAQVSTGYHNARRSESTYMSRMSASRRLIFPLIEQAKVKELLDRLRAHNATLTLSLDVTNTINLNSIGNTIKDIEANLNDNEKRRVLTWLKPPKLDMREFHREQHDKQEDETCDWMTNGNHWKQWLKGGTDPDGCRRFAWIFGIPGAGKTVLASFLIDEIAKHCRATGYSYYYCFNERDQEETIPLLRWIIGDLSRQAGRFIPKVLEDLHATESFTIQGLESCLVALCEWFEEKGQRVYLMVDAVDESKKPRKRLLDLLIKIGTHPSFNNVSLLMTSRDEIDIREAMDDLRNPNLNRPFYGDPKPLEPFTSITMSNKEVTLAIRKYVNKQFARSSKFRMWEKNFREKVAADLARNARGMFRWVACQIDILERLYLDPGRVQEALRDMPEDLFGVYAKILEQIPPEQRAFAKTALTLICSNTSNIKSADVLVAASLHNVQHGEIHQYGVQPLKEILGCLIKMSDMKKRPERIFAREDEDGLILQKVSVAHYTVREFLFAHSKKEGEPRPAKNFALSNPEIRTLEMQVVFNGLQRWGMNRPLGHRFPTRYEEHCLEMSEAALRKDRQGILIRDESVWKSVMPCLSPGSRHLRDLTNQKIRRRFPKWSRLLAFEELMPEANRGGRALLQQETGILASSILLGWPEFARKFLQDPGFKTLAPKKREAVWTDRFTIDSIDAAVDDNIPKWLNKKTPMTLIRLCVVMKRVEFLELFLDAGATLDNEPSIIYRALRDPYLGRGDEDGEITGQLLKVLLEAGADPEPRGYKYTPLQFAVSQLEEGWVHSLLLDGRGKDPANSVGDRTGRHPHGSGEVKAWHSQRPLEICETINPSWQGFEEEKEKARKQVKDLLVQYGAKRRPQQESTEQQPTGESRMVINLDT</sequence>
<gene>
    <name evidence="1" type="ORF">F4821DRAFT_280224</name>
</gene>
<dbReference type="EMBL" id="MU394285">
    <property type="protein sequence ID" value="KAI6091937.1"/>
    <property type="molecule type" value="Genomic_DNA"/>
</dbReference>
<proteinExistence type="predicted"/>
<comment type="caution">
    <text evidence="1">The sequence shown here is derived from an EMBL/GenBank/DDBJ whole genome shotgun (WGS) entry which is preliminary data.</text>
</comment>